<gene>
    <name evidence="2" type="ORF">PMAYCL1PPCAC_30177</name>
</gene>
<feature type="region of interest" description="Disordered" evidence="1">
    <location>
        <begin position="82"/>
        <end position="107"/>
    </location>
</feature>
<feature type="region of interest" description="Disordered" evidence="1">
    <location>
        <begin position="1"/>
        <end position="59"/>
    </location>
</feature>
<feature type="compositionally biased region" description="Acidic residues" evidence="1">
    <location>
        <begin position="1"/>
        <end position="15"/>
    </location>
</feature>
<feature type="non-terminal residue" evidence="2">
    <location>
        <position position="1"/>
    </location>
</feature>
<feature type="compositionally biased region" description="Pro residues" evidence="1">
    <location>
        <begin position="41"/>
        <end position="50"/>
    </location>
</feature>
<dbReference type="EMBL" id="BTRK01000006">
    <property type="protein sequence ID" value="GMR59982.1"/>
    <property type="molecule type" value="Genomic_DNA"/>
</dbReference>
<feature type="compositionally biased region" description="Low complexity" evidence="1">
    <location>
        <begin position="93"/>
        <end position="106"/>
    </location>
</feature>
<name>A0AAN5IBH7_9BILA</name>
<evidence type="ECO:0000313" key="3">
    <source>
        <dbReference type="Proteomes" id="UP001328107"/>
    </source>
</evidence>
<accession>A0AAN5IBH7</accession>
<dbReference type="Proteomes" id="UP001328107">
    <property type="component" value="Unassembled WGS sequence"/>
</dbReference>
<protein>
    <submittedName>
        <fullName evidence="2">Uncharacterized protein</fullName>
    </submittedName>
</protein>
<feature type="compositionally biased region" description="Low complexity" evidence="1">
    <location>
        <begin position="31"/>
        <end position="40"/>
    </location>
</feature>
<dbReference type="AlphaFoldDB" id="A0AAN5IBH7"/>
<evidence type="ECO:0000256" key="1">
    <source>
        <dbReference type="SAM" id="MobiDB-lite"/>
    </source>
</evidence>
<feature type="compositionally biased region" description="Polar residues" evidence="1">
    <location>
        <begin position="82"/>
        <end position="92"/>
    </location>
</feature>
<organism evidence="2 3">
    <name type="scientific">Pristionchus mayeri</name>
    <dbReference type="NCBI Taxonomy" id="1317129"/>
    <lineage>
        <taxon>Eukaryota</taxon>
        <taxon>Metazoa</taxon>
        <taxon>Ecdysozoa</taxon>
        <taxon>Nematoda</taxon>
        <taxon>Chromadorea</taxon>
        <taxon>Rhabditida</taxon>
        <taxon>Rhabditina</taxon>
        <taxon>Diplogasteromorpha</taxon>
        <taxon>Diplogasteroidea</taxon>
        <taxon>Neodiplogasteridae</taxon>
        <taxon>Pristionchus</taxon>
    </lineage>
</organism>
<feature type="non-terminal residue" evidence="2">
    <location>
        <position position="189"/>
    </location>
</feature>
<reference evidence="3" key="1">
    <citation type="submission" date="2022-10" db="EMBL/GenBank/DDBJ databases">
        <title>Genome assembly of Pristionchus species.</title>
        <authorList>
            <person name="Yoshida K."/>
            <person name="Sommer R.J."/>
        </authorList>
    </citation>
    <scope>NUCLEOTIDE SEQUENCE [LARGE SCALE GENOMIC DNA]</scope>
    <source>
        <strain evidence="3">RS5460</strain>
    </source>
</reference>
<comment type="caution">
    <text evidence="2">The sequence shown here is derived from an EMBL/GenBank/DDBJ whole genome shotgun (WGS) entry which is preliminary data.</text>
</comment>
<sequence length="189" mass="20257">EEEEEEDDEDEDETSTEGSESSRAPLFPVLSISFPFTSKPSPSPSTPPPTTVTRLSTAPPTIASVPLTLLNPLKSDRAIAPSSSLPTLRPMTSSSVASSTFSVVSSPRATLPMVRSTVSSPTIIPPVRQSAWRTTTEGVLEEKKRERPGTVGLLPSTVEMLVTATSPPLIVYEKEVTIPARVRNANDEK</sequence>
<proteinExistence type="predicted"/>
<evidence type="ECO:0000313" key="2">
    <source>
        <dbReference type="EMBL" id="GMR59982.1"/>
    </source>
</evidence>
<keyword evidence="3" id="KW-1185">Reference proteome</keyword>